<dbReference type="Proteomes" id="UP000604046">
    <property type="component" value="Unassembled WGS sequence"/>
</dbReference>
<comment type="caution">
    <text evidence="2">The sequence shown here is derived from an EMBL/GenBank/DDBJ whole genome shotgun (WGS) entry which is preliminary data.</text>
</comment>
<protein>
    <submittedName>
        <fullName evidence="2">Uncharacterized protein</fullName>
    </submittedName>
</protein>
<gene>
    <name evidence="2" type="ORF">SNAT2548_LOCUS30745</name>
</gene>
<feature type="compositionally biased region" description="Basic residues" evidence="1">
    <location>
        <begin position="166"/>
        <end position="186"/>
    </location>
</feature>
<feature type="region of interest" description="Disordered" evidence="1">
    <location>
        <begin position="152"/>
        <end position="232"/>
    </location>
</feature>
<evidence type="ECO:0000256" key="1">
    <source>
        <dbReference type="SAM" id="MobiDB-lite"/>
    </source>
</evidence>
<sequence>MSPSRATELRGRGASESGPPGIRSLPSTMMRQWPTESSRTSWPTRRQSGLKQNHIRTIRRTRRSPSISYGTAKKKHPKRMSSCSSSSQSWTRTLMMAAVVERRTRRVARVRSARQAHPPPQARLASLTLKFFWWGTFMYIFPNCSPKCQKTNMSPLVRQDSSSSSGKKKKKQKKVKKGKKSKKQGNRGKNETKEQKEKRMQREKEAAQKESEREADRIKKTGLSKGKKVSWS</sequence>
<keyword evidence="3" id="KW-1185">Reference proteome</keyword>
<evidence type="ECO:0000313" key="3">
    <source>
        <dbReference type="Proteomes" id="UP000604046"/>
    </source>
</evidence>
<evidence type="ECO:0000313" key="2">
    <source>
        <dbReference type="EMBL" id="CAE7547823.1"/>
    </source>
</evidence>
<reference evidence="2" key="1">
    <citation type="submission" date="2021-02" db="EMBL/GenBank/DDBJ databases">
        <authorList>
            <person name="Dougan E. K."/>
            <person name="Rhodes N."/>
            <person name="Thang M."/>
            <person name="Chan C."/>
        </authorList>
    </citation>
    <scope>NUCLEOTIDE SEQUENCE</scope>
</reference>
<feature type="compositionally biased region" description="Basic residues" evidence="1">
    <location>
        <begin position="220"/>
        <end position="232"/>
    </location>
</feature>
<proteinExistence type="predicted"/>
<feature type="compositionally biased region" description="Polar residues" evidence="1">
    <location>
        <begin position="25"/>
        <end position="51"/>
    </location>
</feature>
<name>A0A812U143_9DINO</name>
<dbReference type="AlphaFoldDB" id="A0A812U143"/>
<feature type="compositionally biased region" description="Basic and acidic residues" evidence="1">
    <location>
        <begin position="188"/>
        <end position="219"/>
    </location>
</feature>
<organism evidence="2 3">
    <name type="scientific">Symbiodinium natans</name>
    <dbReference type="NCBI Taxonomy" id="878477"/>
    <lineage>
        <taxon>Eukaryota</taxon>
        <taxon>Sar</taxon>
        <taxon>Alveolata</taxon>
        <taxon>Dinophyceae</taxon>
        <taxon>Suessiales</taxon>
        <taxon>Symbiodiniaceae</taxon>
        <taxon>Symbiodinium</taxon>
    </lineage>
</organism>
<feature type="compositionally biased region" description="Basic residues" evidence="1">
    <location>
        <begin position="53"/>
        <end position="63"/>
    </location>
</feature>
<feature type="region of interest" description="Disordered" evidence="1">
    <location>
        <begin position="1"/>
        <end position="88"/>
    </location>
</feature>
<dbReference type="EMBL" id="CAJNDS010002622">
    <property type="protein sequence ID" value="CAE7547823.1"/>
    <property type="molecule type" value="Genomic_DNA"/>
</dbReference>
<accession>A0A812U143</accession>